<dbReference type="InterPro" id="IPR052740">
    <property type="entry name" value="CE4"/>
</dbReference>
<evidence type="ECO:0000313" key="3">
    <source>
        <dbReference type="EMBL" id="AQZ26779.1"/>
    </source>
</evidence>
<evidence type="ECO:0000256" key="1">
    <source>
        <dbReference type="SAM" id="SignalP"/>
    </source>
</evidence>
<sequence>MHLVPSLITISVLAILAVSGQKSAERCDPSVCRLPDCYCGGSTIPGGYDAADIPQFVLLTFDDAVNDLNKAFFEDLFKDRTNPNGCPIKGTFYVSHEWTDYSQVQHLYANGHEIASHTVTHSHGTNFNEEKWANEVVGEAEMLVRYAGVNPKDIKGMRAPFLAVGGDTMFNMLNRYGFYYDSSMSTSGPSWPYTLEYKMPHSCAVKPCPKQSHPGMWEIPMSTLNDIRGGTCSMADGCFYDEDAASIQKIFTQNFLEHYTKSKAPFPLFFHAAWFFNRNHRKEGFFNFLDSILALPDVYFVTSQELINWVRNPEPLDTLHNSPVVGCDFPDRPASCGSRKSKCQLKHKGEQRQWASCQTTCPNRYPWVNNLNGA</sequence>
<evidence type="ECO:0000259" key="2">
    <source>
        <dbReference type="Pfam" id="PF01522"/>
    </source>
</evidence>
<accession>A0A1U9XQV0</accession>
<dbReference type="InterPro" id="IPR011330">
    <property type="entry name" value="Glyco_hydro/deAcase_b/a-brl"/>
</dbReference>
<dbReference type="InterPro" id="IPR002509">
    <property type="entry name" value="NODB_dom"/>
</dbReference>
<dbReference type="SUPFAM" id="SSF88713">
    <property type="entry name" value="Glycoside hydrolase/deacetylase"/>
    <property type="match status" value="1"/>
</dbReference>
<keyword evidence="1" id="KW-0732">Signal</keyword>
<feature type="signal peptide" evidence="1">
    <location>
        <begin position="1"/>
        <end position="20"/>
    </location>
</feature>
<dbReference type="EMBL" id="KX427157">
    <property type="protein sequence ID" value="AQZ26779.1"/>
    <property type="molecule type" value="mRNA"/>
</dbReference>
<protein>
    <submittedName>
        <fullName evidence="3">Chitin deacetylase 5</fullName>
    </submittedName>
</protein>
<dbReference type="GO" id="GO:0005975">
    <property type="term" value="P:carbohydrate metabolic process"/>
    <property type="evidence" value="ECO:0007669"/>
    <property type="project" value="InterPro"/>
</dbReference>
<dbReference type="PANTHER" id="PTHR45985">
    <property type="match status" value="1"/>
</dbReference>
<dbReference type="Pfam" id="PF01522">
    <property type="entry name" value="Polysacc_deac_1"/>
    <property type="match status" value="1"/>
</dbReference>
<reference evidence="3" key="1">
    <citation type="submission" date="2016-06" db="EMBL/GenBank/DDBJ databases">
        <authorList>
            <person name="Kjaerup R.B."/>
            <person name="Dalgaard T.S."/>
            <person name="Juul-Madsen H.R."/>
        </authorList>
    </citation>
    <scope>NUCLEOTIDE SEQUENCE</scope>
</reference>
<proteinExistence type="evidence at transcript level"/>
<feature type="domain" description="NodB homology" evidence="2">
    <location>
        <begin position="55"/>
        <end position="178"/>
    </location>
</feature>
<dbReference type="AlphaFoldDB" id="A0A1U9XQV0"/>
<organism evidence="3">
    <name type="scientific">Tigriopus japonicus</name>
    <name type="common">Copepod</name>
    <dbReference type="NCBI Taxonomy" id="158387"/>
    <lineage>
        <taxon>Eukaryota</taxon>
        <taxon>Metazoa</taxon>
        <taxon>Ecdysozoa</taxon>
        <taxon>Arthropoda</taxon>
        <taxon>Crustacea</taxon>
        <taxon>Multicrustacea</taxon>
        <taxon>Hexanauplia</taxon>
        <taxon>Copepoda</taxon>
        <taxon>Harpacticoida</taxon>
        <taxon>Harpacticidae</taxon>
        <taxon>Tigriopus</taxon>
    </lineage>
</organism>
<feature type="chain" id="PRO_5012256765" evidence="1">
    <location>
        <begin position="21"/>
        <end position="374"/>
    </location>
</feature>
<dbReference type="GO" id="GO:0016810">
    <property type="term" value="F:hydrolase activity, acting on carbon-nitrogen (but not peptide) bonds"/>
    <property type="evidence" value="ECO:0007669"/>
    <property type="project" value="InterPro"/>
</dbReference>
<name>A0A1U9XQV0_TIGJA</name>
<dbReference type="PANTHER" id="PTHR45985:SF12">
    <property type="entry name" value="CHITIN DEACETYLASE-LIKE 5, ISOFORM B"/>
    <property type="match status" value="1"/>
</dbReference>
<dbReference type="Gene3D" id="3.20.20.370">
    <property type="entry name" value="Glycoside hydrolase/deacetylase"/>
    <property type="match status" value="1"/>
</dbReference>